<proteinExistence type="predicted"/>
<dbReference type="InterPro" id="IPR051368">
    <property type="entry name" value="SerProtInhib-TIL_Domain"/>
</dbReference>
<gene>
    <name evidence="5" type="ORF">GPUH_LOCUS17280</name>
</gene>
<name>A0A183E8I8_9BILA</name>
<evidence type="ECO:0000256" key="3">
    <source>
        <dbReference type="ARBA" id="ARBA00023157"/>
    </source>
</evidence>
<dbReference type="SUPFAM" id="SSF57567">
    <property type="entry name" value="Serine protease inhibitors"/>
    <property type="match status" value="3"/>
</dbReference>
<evidence type="ECO:0000313" key="5">
    <source>
        <dbReference type="EMBL" id="VDN29507.1"/>
    </source>
</evidence>
<dbReference type="GO" id="GO:0004867">
    <property type="term" value="F:serine-type endopeptidase inhibitor activity"/>
    <property type="evidence" value="ECO:0007669"/>
    <property type="project" value="UniProtKB-KW"/>
</dbReference>
<sequence>FIRQNNDAAAPCIPQAKCSTQFPGPSQNCIDPLREFTTCGPVCPISCTPHSVSREECHTEQCLKGCFCKIPYILENGYDPVHSRCVLPTHCPQLGQGYLSENGSNRISSPAPVVPTSYSFPEHKSTDRPQLIQCSDPLKNFQTCGSGCPAGCNNRVAAFCGTQCVAGCFCRSPYILQDAYNMNSRCVLPHQCQSLTVQQQICSDPRKQWTHCFSQKCARSCSNPEATCSTGDCAPGCLCREPYVLYDSRDPNSRCVLPTECGSPCSDPLKEYQACASSCPMGCNNRVPQTCSPCVSGCFCKLGLVFEDAVNWRNSRCVPLNQCPSTAVPSSLPIINVPECPVTTVDLSGRFCNFDSDCPTQQRCCRSALFALVGSQQSRCTCTDPNAYWDPCGALCPEYCGQPSVPVCSSTCNPGCHCAPGYVKARNDIMAPCVLRMQCLQTGKHLDIFQHFRYVTRKVENRF</sequence>
<dbReference type="WBParaSite" id="GPUH_0001730101-mRNA-1">
    <property type="protein sequence ID" value="GPUH_0001730101-mRNA-1"/>
    <property type="gene ID" value="GPUH_0001730101"/>
</dbReference>
<dbReference type="PANTHER" id="PTHR23259">
    <property type="entry name" value="RIDDLE"/>
    <property type="match status" value="1"/>
</dbReference>
<dbReference type="OrthoDB" id="6236007at2759"/>
<dbReference type="CDD" id="cd19941">
    <property type="entry name" value="TIL"/>
    <property type="match status" value="3"/>
</dbReference>
<keyword evidence="6" id="KW-1185">Reference proteome</keyword>
<evidence type="ECO:0000259" key="4">
    <source>
        <dbReference type="Pfam" id="PF01826"/>
    </source>
</evidence>
<dbReference type="InterPro" id="IPR036084">
    <property type="entry name" value="Ser_inhib-like_sf"/>
</dbReference>
<dbReference type="InterPro" id="IPR002919">
    <property type="entry name" value="TIL_dom"/>
</dbReference>
<feature type="domain" description="TIL" evidence="4">
    <location>
        <begin position="384"/>
        <end position="439"/>
    </location>
</feature>
<evidence type="ECO:0000256" key="1">
    <source>
        <dbReference type="ARBA" id="ARBA00022690"/>
    </source>
</evidence>
<dbReference type="Proteomes" id="UP000271098">
    <property type="component" value="Unassembled WGS sequence"/>
</dbReference>
<keyword evidence="1" id="KW-0646">Protease inhibitor</keyword>
<dbReference type="EMBL" id="UYRT01084956">
    <property type="protein sequence ID" value="VDN29507.1"/>
    <property type="molecule type" value="Genomic_DNA"/>
</dbReference>
<feature type="domain" description="TIL" evidence="4">
    <location>
        <begin position="139"/>
        <end position="192"/>
    </location>
</feature>
<reference evidence="5 6" key="2">
    <citation type="submission" date="2018-11" db="EMBL/GenBank/DDBJ databases">
        <authorList>
            <consortium name="Pathogen Informatics"/>
        </authorList>
    </citation>
    <scope>NUCLEOTIDE SEQUENCE [LARGE SCALE GENOMIC DNA]</scope>
</reference>
<dbReference type="PANTHER" id="PTHR23259:SF70">
    <property type="entry name" value="ACCESSORY GLAND PROTEIN ACP62F-RELATED"/>
    <property type="match status" value="1"/>
</dbReference>
<keyword evidence="3" id="KW-1015">Disulfide bond</keyword>
<dbReference type="Pfam" id="PF01826">
    <property type="entry name" value="TIL"/>
    <property type="match status" value="4"/>
</dbReference>
<accession>A0A183E8I8</accession>
<feature type="domain" description="TIL" evidence="4">
    <location>
        <begin position="269"/>
        <end position="323"/>
    </location>
</feature>
<evidence type="ECO:0000313" key="7">
    <source>
        <dbReference type="WBParaSite" id="GPUH_0001730101-mRNA-1"/>
    </source>
</evidence>
<protein>
    <submittedName>
        <fullName evidence="7">TIL domain-containing protein</fullName>
    </submittedName>
</protein>
<organism evidence="7">
    <name type="scientific">Gongylonema pulchrum</name>
    <dbReference type="NCBI Taxonomy" id="637853"/>
    <lineage>
        <taxon>Eukaryota</taxon>
        <taxon>Metazoa</taxon>
        <taxon>Ecdysozoa</taxon>
        <taxon>Nematoda</taxon>
        <taxon>Chromadorea</taxon>
        <taxon>Rhabditida</taxon>
        <taxon>Spirurina</taxon>
        <taxon>Spiruromorpha</taxon>
        <taxon>Spiruroidea</taxon>
        <taxon>Gongylonematidae</taxon>
        <taxon>Gongylonema</taxon>
    </lineage>
</organism>
<reference evidence="7" key="1">
    <citation type="submission" date="2016-06" db="UniProtKB">
        <authorList>
            <consortium name="WormBaseParasite"/>
        </authorList>
    </citation>
    <scope>IDENTIFICATION</scope>
</reference>
<dbReference type="Gene3D" id="2.10.25.10">
    <property type="entry name" value="Laminin"/>
    <property type="match status" value="5"/>
</dbReference>
<evidence type="ECO:0000256" key="2">
    <source>
        <dbReference type="ARBA" id="ARBA00022900"/>
    </source>
</evidence>
<feature type="domain" description="TIL" evidence="4">
    <location>
        <begin position="34"/>
        <end position="91"/>
    </location>
</feature>
<keyword evidence="2" id="KW-0722">Serine protease inhibitor</keyword>
<evidence type="ECO:0000313" key="6">
    <source>
        <dbReference type="Proteomes" id="UP000271098"/>
    </source>
</evidence>
<dbReference type="AlphaFoldDB" id="A0A183E8I8"/>